<dbReference type="EnsemblPlants" id="OPUNC06G07300.1">
    <property type="protein sequence ID" value="OPUNC06G07300.1"/>
    <property type="gene ID" value="OPUNC06G07300"/>
</dbReference>
<proteinExistence type="predicted"/>
<evidence type="ECO:0000313" key="3">
    <source>
        <dbReference type="Proteomes" id="UP000026962"/>
    </source>
</evidence>
<keyword evidence="1" id="KW-0732">Signal</keyword>
<reference evidence="2" key="2">
    <citation type="submission" date="2018-05" db="EMBL/GenBank/DDBJ databases">
        <title>OpunRS2 (Oryza punctata Reference Sequence Version 2).</title>
        <authorList>
            <person name="Zhang J."/>
            <person name="Kudrna D."/>
            <person name="Lee S."/>
            <person name="Talag J."/>
            <person name="Welchert J."/>
            <person name="Wing R.A."/>
        </authorList>
    </citation>
    <scope>NUCLEOTIDE SEQUENCE [LARGE SCALE GENOMIC DNA]</scope>
</reference>
<dbReference type="AlphaFoldDB" id="A0A0E0L9F1"/>
<reference evidence="2" key="1">
    <citation type="submission" date="2015-04" db="UniProtKB">
        <authorList>
            <consortium name="EnsemblPlants"/>
        </authorList>
    </citation>
    <scope>IDENTIFICATION</scope>
</reference>
<feature type="chain" id="PRO_5002366232" description="Secreted protein" evidence="1">
    <location>
        <begin position="22"/>
        <end position="81"/>
    </location>
</feature>
<dbReference type="HOGENOM" id="CLU_2577996_0_0_1"/>
<evidence type="ECO:0000256" key="1">
    <source>
        <dbReference type="SAM" id="SignalP"/>
    </source>
</evidence>
<evidence type="ECO:0000313" key="2">
    <source>
        <dbReference type="EnsemblPlants" id="OPUNC06G07300.1"/>
    </source>
</evidence>
<keyword evidence="3" id="KW-1185">Reference proteome</keyword>
<evidence type="ECO:0008006" key="4">
    <source>
        <dbReference type="Google" id="ProtNLM"/>
    </source>
</evidence>
<protein>
    <recommendedName>
        <fullName evidence="4">Secreted protein</fullName>
    </recommendedName>
</protein>
<feature type="signal peptide" evidence="1">
    <location>
        <begin position="1"/>
        <end position="21"/>
    </location>
</feature>
<accession>A0A0E0L9F1</accession>
<dbReference type="Proteomes" id="UP000026962">
    <property type="component" value="Chromosome 6"/>
</dbReference>
<name>A0A0E0L9F1_ORYPU</name>
<sequence length="81" mass="8833">MVVLLLCVRVALLLHHPGIHRTRVKKINGGRERVYKDESIGEANAAGGGRRLLLLLPLMPRIDTSSDPSTAHILTQLSSSI</sequence>
<organism evidence="2">
    <name type="scientific">Oryza punctata</name>
    <name type="common">Red rice</name>
    <dbReference type="NCBI Taxonomy" id="4537"/>
    <lineage>
        <taxon>Eukaryota</taxon>
        <taxon>Viridiplantae</taxon>
        <taxon>Streptophyta</taxon>
        <taxon>Embryophyta</taxon>
        <taxon>Tracheophyta</taxon>
        <taxon>Spermatophyta</taxon>
        <taxon>Magnoliopsida</taxon>
        <taxon>Liliopsida</taxon>
        <taxon>Poales</taxon>
        <taxon>Poaceae</taxon>
        <taxon>BOP clade</taxon>
        <taxon>Oryzoideae</taxon>
        <taxon>Oryzeae</taxon>
        <taxon>Oryzinae</taxon>
        <taxon>Oryza</taxon>
    </lineage>
</organism>
<dbReference type="Gramene" id="OPUNC06G07300.1">
    <property type="protein sequence ID" value="OPUNC06G07300.1"/>
    <property type="gene ID" value="OPUNC06G07300"/>
</dbReference>